<evidence type="ECO:0000313" key="3">
    <source>
        <dbReference type="Proteomes" id="UP000030151"/>
    </source>
</evidence>
<dbReference type="EMBL" id="JELW01000058">
    <property type="protein sequence ID" value="EXU95972.1"/>
    <property type="molecule type" value="Genomic_DNA"/>
</dbReference>
<dbReference type="AlphaFoldDB" id="A0A0A1UNI5"/>
<dbReference type="Gene3D" id="3.50.50.60">
    <property type="entry name" value="FAD/NAD(P)-binding domain"/>
    <property type="match status" value="1"/>
</dbReference>
<dbReference type="Gene3D" id="3.30.70.1990">
    <property type="match status" value="1"/>
</dbReference>
<proteinExistence type="predicted"/>
<gene>
    <name evidence="2" type="ORF">X797_010931</name>
</gene>
<keyword evidence="1" id="KW-0732">Signal</keyword>
<dbReference type="eggNOG" id="ENOG502R1TU">
    <property type="taxonomic scope" value="Eukaryota"/>
</dbReference>
<dbReference type="Pfam" id="PF13450">
    <property type="entry name" value="NAD_binding_8"/>
    <property type="match status" value="1"/>
</dbReference>
<dbReference type="FunFam" id="3.30.70.1990:FF:000001">
    <property type="entry name" value="Amine oxidase, flavin-containing superfamily"/>
    <property type="match status" value="1"/>
</dbReference>
<feature type="chain" id="PRO_5001980706" evidence="1">
    <location>
        <begin position="22"/>
        <end position="482"/>
    </location>
</feature>
<feature type="signal peptide" evidence="1">
    <location>
        <begin position="1"/>
        <end position="21"/>
    </location>
</feature>
<sequence>MLTTLFCIAAAVGALAASVDARDEFDSSAYAAKDVVERDFAIIGGGAAGTYAAVSLADRNKTFTLIEVSDRLGGHTRTFHDPVTGAKVDSGVQIHVDTPIVRDFFARLRAPLAHADLKDFGKPRYYDFAKRVALANYTVGAVQPDYVAELDKYPFVENLIDLPNPVPADLLLTWPEYVKKHNLSYSSAQAGLSWPATPGDPLDTTALAIFNDGNHWELAAFTGAAVRGANHDNSQIYVNALAELKPHVFLKSSIIAARRGSTRKCGVQLVANTPSGKKLIKARQLIIAMPPVLDNIKYFGLDRQEEAILGKLSGKYYYAGVVNNTGLEDDVAYNNAGADRPYHAASLPGVVEIAPSASPGYHFYWYNTLQAQTRAEIEDAARSTIKWLQTQNNVKALEPKFVDFQDHSPFHLSPPTRDIADGWYSKMKGLQGYRNTWYISALFVVSSTQVWNNTHNMLPDIINGLSTRPCGKPRTFDTKDCY</sequence>
<dbReference type="SUPFAM" id="SSF51971">
    <property type="entry name" value="Nucleotide-binding domain"/>
    <property type="match status" value="1"/>
</dbReference>
<name>A0A0A1UNI5_9HYPO</name>
<evidence type="ECO:0000256" key="1">
    <source>
        <dbReference type="SAM" id="SignalP"/>
    </source>
</evidence>
<reference evidence="2 3" key="1">
    <citation type="submission" date="2014-02" db="EMBL/GenBank/DDBJ databases">
        <title>The genome sequence of the entomopathogenic fungus Metarhizium robertsii ARSEF 2575.</title>
        <authorList>
            <person name="Giuliano Garisto Donzelli B."/>
            <person name="Roe B.A."/>
            <person name="Macmil S.L."/>
            <person name="Krasnoff S.B."/>
            <person name="Gibson D.M."/>
        </authorList>
    </citation>
    <scope>NUCLEOTIDE SEQUENCE [LARGE SCALE GENOMIC DNA]</scope>
    <source>
        <strain evidence="2 3">ARSEF 2575</strain>
    </source>
</reference>
<dbReference type="Gene3D" id="1.10.405.20">
    <property type="match status" value="1"/>
</dbReference>
<protein>
    <submittedName>
        <fullName evidence="2">Flavin containing amine oxidoreductase</fullName>
    </submittedName>
</protein>
<dbReference type="Proteomes" id="UP000030151">
    <property type="component" value="Unassembled WGS sequence"/>
</dbReference>
<comment type="caution">
    <text evidence="2">The sequence shown here is derived from an EMBL/GenBank/DDBJ whole genome shotgun (WGS) entry which is preliminary data.</text>
</comment>
<dbReference type="InterPro" id="IPR036188">
    <property type="entry name" value="FAD/NAD-bd_sf"/>
</dbReference>
<accession>A0A0A1UNI5</accession>
<dbReference type="HOGENOM" id="CLU_028280_0_0_1"/>
<evidence type="ECO:0000313" key="2">
    <source>
        <dbReference type="EMBL" id="EXU95972.1"/>
    </source>
</evidence>
<dbReference type="OrthoDB" id="68575at2759"/>
<organism evidence="2 3">
    <name type="scientific">Metarhizium robertsii</name>
    <dbReference type="NCBI Taxonomy" id="568076"/>
    <lineage>
        <taxon>Eukaryota</taxon>
        <taxon>Fungi</taxon>
        <taxon>Dikarya</taxon>
        <taxon>Ascomycota</taxon>
        <taxon>Pezizomycotina</taxon>
        <taxon>Sordariomycetes</taxon>
        <taxon>Hypocreomycetidae</taxon>
        <taxon>Hypocreales</taxon>
        <taxon>Clavicipitaceae</taxon>
        <taxon>Metarhizium</taxon>
    </lineage>
</organism>